<accession>A0ABN3XTJ1</accession>
<evidence type="ECO:0000313" key="2">
    <source>
        <dbReference type="EMBL" id="GAA2989483.1"/>
    </source>
</evidence>
<gene>
    <name evidence="2" type="ORF">GCM10017559_06840</name>
</gene>
<proteinExistence type="predicted"/>
<protein>
    <submittedName>
        <fullName evidence="2">Uncharacterized protein</fullName>
    </submittedName>
</protein>
<comment type="caution">
    <text evidence="2">The sequence shown here is derived from an EMBL/GenBank/DDBJ whole genome shotgun (WGS) entry which is preliminary data.</text>
</comment>
<dbReference type="Proteomes" id="UP001499930">
    <property type="component" value="Unassembled WGS sequence"/>
</dbReference>
<sequence length="68" mass="7359">MAQTRTSCEGDSRGRPTRGVRPTESISESKRMMYGFRLGVTCLVVQAGTCGTRRPAREVRGTGGVALR</sequence>
<keyword evidence="3" id="KW-1185">Reference proteome</keyword>
<evidence type="ECO:0000313" key="3">
    <source>
        <dbReference type="Proteomes" id="UP001499930"/>
    </source>
</evidence>
<reference evidence="2 3" key="1">
    <citation type="journal article" date="2019" name="Int. J. Syst. Evol. Microbiol.">
        <title>The Global Catalogue of Microorganisms (GCM) 10K type strain sequencing project: providing services to taxonomists for standard genome sequencing and annotation.</title>
        <authorList>
            <consortium name="The Broad Institute Genomics Platform"/>
            <consortium name="The Broad Institute Genome Sequencing Center for Infectious Disease"/>
            <person name="Wu L."/>
            <person name="Ma J."/>
        </authorList>
    </citation>
    <scope>NUCLEOTIDE SEQUENCE [LARGE SCALE GENOMIC DNA]</scope>
    <source>
        <strain evidence="2 3">JCM 3106</strain>
    </source>
</reference>
<feature type="region of interest" description="Disordered" evidence="1">
    <location>
        <begin position="1"/>
        <end position="26"/>
    </location>
</feature>
<name>A0ABN3XTJ1_9ACTN</name>
<dbReference type="EMBL" id="BAAAWD010000004">
    <property type="protein sequence ID" value="GAA2989483.1"/>
    <property type="molecule type" value="Genomic_DNA"/>
</dbReference>
<evidence type="ECO:0000256" key="1">
    <source>
        <dbReference type="SAM" id="MobiDB-lite"/>
    </source>
</evidence>
<organism evidence="2 3">
    <name type="scientific">Streptosporangium longisporum</name>
    <dbReference type="NCBI Taxonomy" id="46187"/>
    <lineage>
        <taxon>Bacteria</taxon>
        <taxon>Bacillati</taxon>
        <taxon>Actinomycetota</taxon>
        <taxon>Actinomycetes</taxon>
        <taxon>Streptosporangiales</taxon>
        <taxon>Streptosporangiaceae</taxon>
        <taxon>Streptosporangium</taxon>
    </lineage>
</organism>